<proteinExistence type="inferred from homology"/>
<dbReference type="InterPro" id="IPR018464">
    <property type="entry name" value="CENP-O"/>
</dbReference>
<gene>
    <name evidence="7" type="ordered locus">Os04g0284100</name>
</gene>
<comment type="subcellular location">
    <subcellularLocation>
        <location evidence="2">Chromosome</location>
        <location evidence="2">Centromere</location>
    </subcellularLocation>
    <subcellularLocation>
        <location evidence="1">Nucleus</location>
    </subcellularLocation>
</comment>
<dbReference type="KEGG" id="dosa:Os04g0284100"/>
<keyword evidence="6" id="KW-0137">Centromere</keyword>
<accession>A0A0N7KIR9</accession>
<dbReference type="Proteomes" id="UP000000763">
    <property type="component" value="Chromosome 4"/>
</dbReference>
<evidence type="ECO:0000313" key="8">
    <source>
        <dbReference type="Proteomes" id="UP000000763"/>
    </source>
</evidence>
<dbReference type="GO" id="GO:0000776">
    <property type="term" value="C:kinetochore"/>
    <property type="evidence" value="ECO:0007669"/>
    <property type="project" value="InterPro"/>
</dbReference>
<evidence type="ECO:0000256" key="4">
    <source>
        <dbReference type="ARBA" id="ARBA00022454"/>
    </source>
</evidence>
<organism evidence="7 8">
    <name type="scientific">Oryza sativa subsp. japonica</name>
    <name type="common">Rice</name>
    <dbReference type="NCBI Taxonomy" id="39947"/>
    <lineage>
        <taxon>Eukaryota</taxon>
        <taxon>Viridiplantae</taxon>
        <taxon>Streptophyta</taxon>
        <taxon>Embryophyta</taxon>
        <taxon>Tracheophyta</taxon>
        <taxon>Spermatophyta</taxon>
        <taxon>Magnoliopsida</taxon>
        <taxon>Liliopsida</taxon>
        <taxon>Poales</taxon>
        <taxon>Poaceae</taxon>
        <taxon>BOP clade</taxon>
        <taxon>Oryzoideae</taxon>
        <taxon>Oryzeae</taxon>
        <taxon>Oryzinae</taxon>
        <taxon>Oryza</taxon>
        <taxon>Oryza sativa</taxon>
    </lineage>
</organism>
<evidence type="ECO:0000256" key="2">
    <source>
        <dbReference type="ARBA" id="ARBA00004584"/>
    </source>
</evidence>
<dbReference type="Gramene" id="Os04t0284100-01">
    <property type="protein sequence ID" value="Os04t0284100-01"/>
    <property type="gene ID" value="Os04g0284100"/>
</dbReference>
<evidence type="ECO:0000256" key="5">
    <source>
        <dbReference type="ARBA" id="ARBA00023242"/>
    </source>
</evidence>
<reference evidence="8" key="2">
    <citation type="journal article" date="2008" name="Nucleic Acids Res.">
        <title>The rice annotation project database (RAP-DB): 2008 update.</title>
        <authorList>
            <consortium name="The rice annotation project (RAP)"/>
        </authorList>
    </citation>
    <scope>GENOME REANNOTATION</scope>
    <source>
        <strain evidence="8">cv. Nipponbare</strain>
    </source>
</reference>
<dbReference type="SMR" id="A0A0N7KIR9"/>
<dbReference type="EMBL" id="AP008210">
    <property type="protein sequence ID" value="BAH92564.1"/>
    <property type="molecule type" value="Genomic_DNA"/>
</dbReference>
<evidence type="ECO:0000256" key="6">
    <source>
        <dbReference type="ARBA" id="ARBA00023328"/>
    </source>
</evidence>
<evidence type="ECO:0000256" key="1">
    <source>
        <dbReference type="ARBA" id="ARBA00004123"/>
    </source>
</evidence>
<evidence type="ECO:0000256" key="3">
    <source>
        <dbReference type="ARBA" id="ARBA00007321"/>
    </source>
</evidence>
<protein>
    <submittedName>
        <fullName evidence="7">Os04g0284100 protein</fullName>
    </submittedName>
</protein>
<name>A0A0N7KIR9_ORYSJ</name>
<dbReference type="GO" id="GO:0005634">
    <property type="term" value="C:nucleus"/>
    <property type="evidence" value="ECO:0007669"/>
    <property type="project" value="UniProtKB-SubCell"/>
</dbReference>
<dbReference type="PANTHER" id="PTHR14582">
    <property type="entry name" value="INNER KINETOCHORE SUBUNIT MAL2"/>
    <property type="match status" value="1"/>
</dbReference>
<dbReference type="AlphaFoldDB" id="A0A0N7KIR9"/>
<comment type="similarity">
    <text evidence="3">Belongs to the CENP-O/MCM21 family.</text>
</comment>
<dbReference type="PANTHER" id="PTHR14582:SF1">
    <property type="entry name" value="CENTROMERE PROTEIN O"/>
    <property type="match status" value="1"/>
</dbReference>
<sequence>MTYIRDEDTRLETTRARLSNVLKRHEDLKERLSRDSDKLIFERLQREFEAARTAQTEEIPIDDEQWNDGLLATIREKTRSIWRLIGRPWLTKQMFQQILNSSQGLHIE</sequence>
<reference evidence="7 8" key="1">
    <citation type="journal article" date="2005" name="Nature">
        <title>The map-based sequence of the rice genome.</title>
        <authorList>
            <consortium name="International rice genome sequencing project (IRGSP)"/>
            <person name="Matsumoto T."/>
            <person name="Wu J."/>
            <person name="Kanamori H."/>
            <person name="Katayose Y."/>
            <person name="Fujisawa M."/>
            <person name="Namiki N."/>
            <person name="Mizuno H."/>
            <person name="Yamamoto K."/>
            <person name="Antonio B.A."/>
            <person name="Baba T."/>
            <person name="Sakata K."/>
            <person name="Nagamura Y."/>
            <person name="Aoki H."/>
            <person name="Arikawa K."/>
            <person name="Arita K."/>
            <person name="Bito T."/>
            <person name="Chiden Y."/>
            <person name="Fujitsuka N."/>
            <person name="Fukunaka R."/>
            <person name="Hamada M."/>
            <person name="Harada C."/>
            <person name="Hayashi A."/>
            <person name="Hijishita S."/>
            <person name="Honda M."/>
            <person name="Hosokawa S."/>
            <person name="Ichikawa Y."/>
            <person name="Idonuma A."/>
            <person name="Iijima M."/>
            <person name="Ikeda M."/>
            <person name="Ikeno M."/>
            <person name="Ito K."/>
            <person name="Ito S."/>
            <person name="Ito T."/>
            <person name="Ito Y."/>
            <person name="Ito Y."/>
            <person name="Iwabuchi A."/>
            <person name="Kamiya K."/>
            <person name="Karasawa W."/>
            <person name="Kurita K."/>
            <person name="Katagiri S."/>
            <person name="Kikuta A."/>
            <person name="Kobayashi H."/>
            <person name="Kobayashi N."/>
            <person name="Machita K."/>
            <person name="Maehara T."/>
            <person name="Masukawa M."/>
            <person name="Mizubayashi T."/>
            <person name="Mukai Y."/>
            <person name="Nagasaki H."/>
            <person name="Nagata Y."/>
            <person name="Naito S."/>
            <person name="Nakashima M."/>
            <person name="Nakama Y."/>
            <person name="Nakamichi Y."/>
            <person name="Nakamura M."/>
            <person name="Meguro A."/>
            <person name="Negishi M."/>
            <person name="Ohta I."/>
            <person name="Ohta T."/>
            <person name="Okamoto M."/>
            <person name="Ono N."/>
            <person name="Saji S."/>
            <person name="Sakaguchi M."/>
            <person name="Sakai K."/>
            <person name="Shibata M."/>
            <person name="Shimokawa T."/>
            <person name="Song J."/>
            <person name="Takazaki Y."/>
            <person name="Terasawa K."/>
            <person name="Tsugane M."/>
            <person name="Tsuji K."/>
            <person name="Ueda S."/>
            <person name="Waki K."/>
            <person name="Yamagata H."/>
            <person name="Yamamoto M."/>
            <person name="Yamamoto S."/>
            <person name="Yamane H."/>
            <person name="Yoshiki S."/>
            <person name="Yoshihara R."/>
            <person name="Yukawa K."/>
            <person name="Zhong H."/>
            <person name="Yano M."/>
            <person name="Yuan Q."/>
            <person name="Ouyang S."/>
            <person name="Liu J."/>
            <person name="Jones K.M."/>
            <person name="Gansberger K."/>
            <person name="Moffat K."/>
            <person name="Hill J."/>
            <person name="Bera J."/>
            <person name="Fadrosh D."/>
            <person name="Jin S."/>
            <person name="Johri S."/>
            <person name="Kim M."/>
            <person name="Overton L."/>
            <person name="Reardon M."/>
            <person name="Tsitrin T."/>
            <person name="Vuong H."/>
            <person name="Weaver B."/>
            <person name="Ciecko A."/>
            <person name="Tallon L."/>
            <person name="Jackson J."/>
            <person name="Pai G."/>
            <person name="Aken S.V."/>
            <person name="Utterback T."/>
            <person name="Reidmuller S."/>
            <person name="Feldblyum T."/>
            <person name="Hsiao J."/>
            <person name="Zismann V."/>
            <person name="Iobst S."/>
            <person name="de Vazeille A.R."/>
            <person name="Buell C.R."/>
            <person name="Ying K."/>
            <person name="Li Y."/>
            <person name="Lu T."/>
            <person name="Huang Y."/>
            <person name="Zhao Q."/>
            <person name="Feng Q."/>
            <person name="Zhang L."/>
            <person name="Zhu J."/>
            <person name="Weng Q."/>
            <person name="Mu J."/>
            <person name="Lu Y."/>
            <person name="Fan D."/>
            <person name="Liu Y."/>
            <person name="Guan J."/>
            <person name="Zhang Y."/>
            <person name="Yu S."/>
            <person name="Liu X."/>
            <person name="Zhang Y."/>
            <person name="Hong G."/>
            <person name="Han B."/>
            <person name="Choisne N."/>
            <person name="Demange N."/>
            <person name="Orjeda G."/>
            <person name="Samain S."/>
            <person name="Cattolico L."/>
            <person name="Pelletier E."/>
            <person name="Couloux A."/>
            <person name="Segurens B."/>
            <person name="Wincker P."/>
            <person name="D'Hont A."/>
            <person name="Scarpelli C."/>
            <person name="Weissenbach J."/>
            <person name="Salanoubat M."/>
            <person name="Quetier F."/>
            <person name="Yu Y."/>
            <person name="Kim H.R."/>
            <person name="Rambo T."/>
            <person name="Currie J."/>
            <person name="Collura K."/>
            <person name="Luo M."/>
            <person name="Yang T."/>
            <person name="Ammiraju J.S.S."/>
            <person name="Engler F."/>
            <person name="Soderlund C."/>
            <person name="Wing R.A."/>
            <person name="Palmer L.E."/>
            <person name="de la Bastide M."/>
            <person name="Spiegel L."/>
            <person name="Nascimento L."/>
            <person name="Zutavern T."/>
            <person name="O'Shaughnessy A."/>
            <person name="Dike S."/>
            <person name="Dedhia N."/>
            <person name="Preston R."/>
            <person name="Balija V."/>
            <person name="McCombie W.R."/>
            <person name="Chow T."/>
            <person name="Chen H."/>
            <person name="Chung M."/>
            <person name="Chen C."/>
            <person name="Shaw J."/>
            <person name="Wu H."/>
            <person name="Hsiao K."/>
            <person name="Chao Y."/>
            <person name="Chu M."/>
            <person name="Cheng C."/>
            <person name="Hour A."/>
            <person name="Lee P."/>
            <person name="Lin S."/>
            <person name="Lin Y."/>
            <person name="Liou J."/>
            <person name="Liu S."/>
            <person name="Hsing Y."/>
            <person name="Raghuvanshi S."/>
            <person name="Mohanty A."/>
            <person name="Bharti A.K."/>
            <person name="Gaur A."/>
            <person name="Gupta V."/>
            <person name="Kumar D."/>
            <person name="Ravi V."/>
            <person name="Vij S."/>
            <person name="Kapur A."/>
            <person name="Khurana P."/>
            <person name="Khurana P."/>
            <person name="Khurana J.P."/>
            <person name="Tyagi A.K."/>
            <person name="Gaikwad K."/>
            <person name="Singh A."/>
            <person name="Dalal V."/>
            <person name="Srivastava S."/>
            <person name="Dixit A."/>
            <person name="Pal A.K."/>
            <person name="Ghazi I.A."/>
            <person name="Yadav M."/>
            <person name="Pandit A."/>
            <person name="Bhargava A."/>
            <person name="Sureshbabu K."/>
            <person name="Batra K."/>
            <person name="Sharma T.R."/>
            <person name="Mohapatra T."/>
            <person name="Singh N.K."/>
            <person name="Messing J."/>
            <person name="Nelson A.B."/>
            <person name="Fuks G."/>
            <person name="Kavchok S."/>
            <person name="Keizer G."/>
            <person name="Linton E."/>
            <person name="Llaca V."/>
            <person name="Song R."/>
            <person name="Tanyolac B."/>
            <person name="Young S."/>
            <person name="Ho-Il K."/>
            <person name="Hahn J.H."/>
            <person name="Sangsakoo G."/>
            <person name="Vanavichit A."/>
            <person name="de Mattos Luiz.A.T."/>
            <person name="Zimmer P.D."/>
            <person name="Malone G."/>
            <person name="Dellagostin O."/>
            <person name="de Oliveira A.C."/>
            <person name="Bevan M."/>
            <person name="Bancroft I."/>
            <person name="Minx P."/>
            <person name="Cordum H."/>
            <person name="Wilson R."/>
            <person name="Cheng Z."/>
            <person name="Jin W."/>
            <person name="Jiang J."/>
            <person name="Leong S.A."/>
            <person name="Iwama H."/>
            <person name="Gojobori T."/>
            <person name="Itoh T."/>
            <person name="Niimura Y."/>
            <person name="Fujii Y."/>
            <person name="Habara T."/>
            <person name="Sakai H."/>
            <person name="Sato Y."/>
            <person name="Wilson G."/>
            <person name="Kumar K."/>
            <person name="McCouch S."/>
            <person name="Juretic N."/>
            <person name="Hoen D."/>
            <person name="Wright S."/>
            <person name="Bruskiewich R."/>
            <person name="Bureau T."/>
            <person name="Miyao A."/>
            <person name="Hirochika H."/>
            <person name="Nishikawa T."/>
            <person name="Kadowaki K."/>
            <person name="Sugiura M."/>
            <person name="Burr B."/>
            <person name="Sasaki T."/>
        </authorList>
    </citation>
    <scope>NUCLEOTIDE SEQUENCE [LARGE SCALE GENOMIC DNA]</scope>
    <source>
        <strain evidence="8">cv. Nipponbare</strain>
    </source>
</reference>
<evidence type="ECO:0000313" key="7">
    <source>
        <dbReference type="EMBL" id="BAH92564.1"/>
    </source>
</evidence>
<keyword evidence="4" id="KW-0158">Chromosome</keyword>
<keyword evidence="5" id="KW-0539">Nucleus</keyword>